<evidence type="ECO:0000256" key="2">
    <source>
        <dbReference type="ARBA" id="ARBA00023043"/>
    </source>
</evidence>
<proteinExistence type="predicted"/>
<feature type="repeat" description="ANK" evidence="3">
    <location>
        <begin position="1102"/>
        <end position="1134"/>
    </location>
</feature>
<dbReference type="Pfam" id="PF12796">
    <property type="entry name" value="Ank_2"/>
    <property type="match status" value="3"/>
</dbReference>
<dbReference type="InterPro" id="IPR029058">
    <property type="entry name" value="AB_hydrolase_fold"/>
</dbReference>
<dbReference type="InterPro" id="IPR002110">
    <property type="entry name" value="Ankyrin_rpt"/>
</dbReference>
<dbReference type="EMBL" id="MU858088">
    <property type="protein sequence ID" value="KAK4214784.1"/>
    <property type="molecule type" value="Genomic_DNA"/>
</dbReference>
<dbReference type="Gene3D" id="3.40.50.1820">
    <property type="entry name" value="alpha/beta hydrolase"/>
    <property type="match status" value="1"/>
</dbReference>
<dbReference type="SUPFAM" id="SSF48403">
    <property type="entry name" value="Ankyrin repeat"/>
    <property type="match status" value="1"/>
</dbReference>
<feature type="repeat" description="ANK" evidence="3">
    <location>
        <begin position="1045"/>
        <end position="1077"/>
    </location>
</feature>
<reference evidence="5" key="1">
    <citation type="journal article" date="2023" name="Mol. Phylogenet. Evol.">
        <title>Genome-scale phylogeny and comparative genomics of the fungal order Sordariales.</title>
        <authorList>
            <person name="Hensen N."/>
            <person name="Bonometti L."/>
            <person name="Westerberg I."/>
            <person name="Brannstrom I.O."/>
            <person name="Guillou S."/>
            <person name="Cros-Aarteil S."/>
            <person name="Calhoun S."/>
            <person name="Haridas S."/>
            <person name="Kuo A."/>
            <person name="Mondo S."/>
            <person name="Pangilinan J."/>
            <person name="Riley R."/>
            <person name="LaButti K."/>
            <person name="Andreopoulos B."/>
            <person name="Lipzen A."/>
            <person name="Chen C."/>
            <person name="Yan M."/>
            <person name="Daum C."/>
            <person name="Ng V."/>
            <person name="Clum A."/>
            <person name="Steindorff A."/>
            <person name="Ohm R.A."/>
            <person name="Martin F."/>
            <person name="Silar P."/>
            <person name="Natvig D.O."/>
            <person name="Lalanne C."/>
            <person name="Gautier V."/>
            <person name="Ament-Velasquez S.L."/>
            <person name="Kruys A."/>
            <person name="Hutchinson M.I."/>
            <person name="Powell A.J."/>
            <person name="Barry K."/>
            <person name="Miller A.N."/>
            <person name="Grigoriev I.V."/>
            <person name="Debuchy R."/>
            <person name="Gladieux P."/>
            <person name="Hiltunen Thoren M."/>
            <person name="Johannesson H."/>
        </authorList>
    </citation>
    <scope>NUCLEOTIDE SEQUENCE</scope>
    <source>
        <strain evidence="5">PSN293</strain>
    </source>
</reference>
<dbReference type="PROSITE" id="PS50088">
    <property type="entry name" value="ANK_REPEAT"/>
    <property type="match status" value="6"/>
</dbReference>
<dbReference type="PRINTS" id="PR01415">
    <property type="entry name" value="ANKYRIN"/>
</dbReference>
<feature type="repeat" description="ANK" evidence="3">
    <location>
        <begin position="1011"/>
        <end position="1043"/>
    </location>
</feature>
<dbReference type="PANTHER" id="PTHR24173:SF74">
    <property type="entry name" value="ANKYRIN REPEAT DOMAIN-CONTAINING PROTEIN 16"/>
    <property type="match status" value="1"/>
</dbReference>
<dbReference type="AlphaFoldDB" id="A0AAN6Y985"/>
<dbReference type="Gene3D" id="1.25.40.20">
    <property type="entry name" value="Ankyrin repeat-containing domain"/>
    <property type="match status" value="4"/>
</dbReference>
<comment type="caution">
    <text evidence="5">The sequence shown here is derived from an EMBL/GenBank/DDBJ whole genome shotgun (WGS) entry which is preliminary data.</text>
</comment>
<keyword evidence="6" id="KW-1185">Reference proteome</keyword>
<dbReference type="SUPFAM" id="SSF52540">
    <property type="entry name" value="P-loop containing nucleoside triphosphate hydrolases"/>
    <property type="match status" value="1"/>
</dbReference>
<dbReference type="PANTHER" id="PTHR24173">
    <property type="entry name" value="ANKYRIN REPEAT CONTAINING"/>
    <property type="match status" value="1"/>
</dbReference>
<feature type="repeat" description="ANK" evidence="3">
    <location>
        <begin position="1135"/>
        <end position="1155"/>
    </location>
</feature>
<organism evidence="5 6">
    <name type="scientific">Rhypophila decipiens</name>
    <dbReference type="NCBI Taxonomy" id="261697"/>
    <lineage>
        <taxon>Eukaryota</taxon>
        <taxon>Fungi</taxon>
        <taxon>Dikarya</taxon>
        <taxon>Ascomycota</taxon>
        <taxon>Pezizomycotina</taxon>
        <taxon>Sordariomycetes</taxon>
        <taxon>Sordariomycetidae</taxon>
        <taxon>Sordariales</taxon>
        <taxon>Naviculisporaceae</taxon>
        <taxon>Rhypophila</taxon>
    </lineage>
</organism>
<dbReference type="InterPro" id="IPR036770">
    <property type="entry name" value="Ankyrin_rpt-contain_sf"/>
</dbReference>
<sequence>MPPVPETGLTVLSEPDEPSVDIVFVHGFTGHPERTWTKKANAQHFSDSPTAHESLERPAKFRRLNPFSTSSTPVCWPRDLVPFTVPGARVLTYGYDTHIRHRIGAPINRNTVYDIAWDFLVALESARPTQPLRPVLFVAHSLGGIVVKEMLRRSMGCQFGRDYLRRIFESTIGIIFFGTPHAGADPRSFLHRVVEKVIKAAGFSLNEQIVNTLLPSSERLKELRDEFGPIAQNRGWVIHSFQEQLGVDGLFGQKVVEDISSYLNIPAVETTEHIVRDHMEMCRFTGLDDTEYKKVAAALWRITSTVHNQSVIAGQLSLNREQKRELLDSLKFDQIDARQMNINNAHAKTCKWLLNNSKYCDWLEPSKLSEHYGFLWIKGNPGTGKSTLMKFALTNARRRLKDKIIISFFFNARGDELEKSTIGMYRSLLLQLLERLPELQDVFDSLGLATWNGGCNQWTDKSLKQLFGQAVQSLGKSSLVCFIDALDECDEDQIREMVSFFENLGELSTSAGIQFRVCFSSRHYPHITITKVLDLILEGQEGHNQDIINYVNSELKIGNGKPVEQIRAELQEKASGVFMWVVLVVGILNKEYDRGRTHALRQRLRDIPGDLHELFRDILTRDHHNRGELLLCIQWVLFAKQPLLPEQLYFAILSGVEPKSLYEWDPDEITATIIQRFILSSSKGLAEITKSKSRTVQFIHESVRDFLLKENGLKEIWADLGSNFGGESHERLKQCCLSQLCVDITLLGIPDPFPKEAAELRKSANTKFPFLEYATQNVLYHADSAEKGGVSQMGFLQCFQTTDWIKLHNIFERHESRRYTKARLLYLLAERNAAALIKVHPSNQACFAVENERYGTPLFAALATGSKEAAVAFVEVHLTLQPQLSLLHDLRSAFAENRNKCLKMGRNFTFSRTKGVLSFVVAQDDEGLLAFFVATGHENAKDQKGRSPFSYAAEKGHEAVVQQLLEKGADIEAKSNSGQTPLLWAAEKGHEAVVQQLLEKGADIEAKDNRWGQTPLSWAAVKGHEAVVQQLLEKGADIEAKDNGWGQTPLLWAAEKGHEAVVQQLLEKGAEISLLYAVIKGHEASVKQLLDGGADIEAKSSTGQTPLSWAAEKGHEAVVQQLLEKGADIEAKSNSGQTPLSWAAEKGHEAVVKLLKSHVLKRS</sequence>
<evidence type="ECO:0000256" key="3">
    <source>
        <dbReference type="PROSITE-ProRule" id="PRU00023"/>
    </source>
</evidence>
<name>A0AAN6Y985_9PEZI</name>
<evidence type="ECO:0000313" key="5">
    <source>
        <dbReference type="EMBL" id="KAK4214784.1"/>
    </source>
</evidence>
<feature type="domain" description="Nephrocystin 3-like N-terminal" evidence="4">
    <location>
        <begin position="349"/>
        <end position="522"/>
    </location>
</feature>
<protein>
    <recommendedName>
        <fullName evidence="4">Nephrocystin 3-like N-terminal domain-containing protein</fullName>
    </recommendedName>
</protein>
<gene>
    <name evidence="5" type="ORF">QBC37DRAFT_481991</name>
</gene>
<dbReference type="Gene3D" id="3.40.50.300">
    <property type="entry name" value="P-loop containing nucleotide triphosphate hydrolases"/>
    <property type="match status" value="1"/>
</dbReference>
<reference evidence="5" key="2">
    <citation type="submission" date="2023-05" db="EMBL/GenBank/DDBJ databases">
        <authorList>
            <consortium name="Lawrence Berkeley National Laboratory"/>
            <person name="Steindorff A."/>
            <person name="Hensen N."/>
            <person name="Bonometti L."/>
            <person name="Westerberg I."/>
            <person name="Brannstrom I.O."/>
            <person name="Guillou S."/>
            <person name="Cros-Aarteil S."/>
            <person name="Calhoun S."/>
            <person name="Haridas S."/>
            <person name="Kuo A."/>
            <person name="Mondo S."/>
            <person name="Pangilinan J."/>
            <person name="Riley R."/>
            <person name="Labutti K."/>
            <person name="Andreopoulos B."/>
            <person name="Lipzen A."/>
            <person name="Chen C."/>
            <person name="Yanf M."/>
            <person name="Daum C."/>
            <person name="Ng V."/>
            <person name="Clum A."/>
            <person name="Ohm R."/>
            <person name="Martin F."/>
            <person name="Silar P."/>
            <person name="Natvig D."/>
            <person name="Lalanne C."/>
            <person name="Gautier V."/>
            <person name="Ament-Velasquez S.L."/>
            <person name="Kruys A."/>
            <person name="Hutchinson M.I."/>
            <person name="Powell A.J."/>
            <person name="Barry K."/>
            <person name="Miller A.N."/>
            <person name="Grigoriev I.V."/>
            <person name="Debuchy R."/>
            <person name="Gladieux P."/>
            <person name="Thoren M.H."/>
            <person name="Johannesson H."/>
        </authorList>
    </citation>
    <scope>NUCLEOTIDE SEQUENCE</scope>
    <source>
        <strain evidence="5">PSN293</strain>
    </source>
</reference>
<dbReference type="Proteomes" id="UP001301769">
    <property type="component" value="Unassembled WGS sequence"/>
</dbReference>
<dbReference type="InterPro" id="IPR027417">
    <property type="entry name" value="P-loop_NTPase"/>
</dbReference>
<evidence type="ECO:0000313" key="6">
    <source>
        <dbReference type="Proteomes" id="UP001301769"/>
    </source>
</evidence>
<dbReference type="Pfam" id="PF24883">
    <property type="entry name" value="NPHP3_N"/>
    <property type="match status" value="1"/>
</dbReference>
<feature type="repeat" description="ANK" evidence="3">
    <location>
        <begin position="977"/>
        <end position="1009"/>
    </location>
</feature>
<evidence type="ECO:0000256" key="1">
    <source>
        <dbReference type="ARBA" id="ARBA00022737"/>
    </source>
</evidence>
<accession>A0AAN6Y985</accession>
<dbReference type="SUPFAM" id="SSF53474">
    <property type="entry name" value="alpha/beta-Hydrolases"/>
    <property type="match status" value="1"/>
</dbReference>
<evidence type="ECO:0000259" key="4">
    <source>
        <dbReference type="Pfam" id="PF24883"/>
    </source>
</evidence>
<dbReference type="InterPro" id="IPR056884">
    <property type="entry name" value="NPHP3-like_N"/>
</dbReference>
<keyword evidence="2 3" id="KW-0040">ANK repeat</keyword>
<keyword evidence="1" id="KW-0677">Repeat</keyword>
<dbReference type="PROSITE" id="PS50297">
    <property type="entry name" value="ANK_REP_REGION"/>
    <property type="match status" value="6"/>
</dbReference>
<feature type="repeat" description="ANK" evidence="3">
    <location>
        <begin position="944"/>
        <end position="976"/>
    </location>
</feature>
<dbReference type="SMART" id="SM00248">
    <property type="entry name" value="ANK"/>
    <property type="match status" value="7"/>
</dbReference>